<dbReference type="PANTHER" id="PTHR30325:SF0">
    <property type="entry name" value="INNER MEMBRANE ABC TRANSPORTER PERMEASE PROTEIN YEJE"/>
    <property type="match status" value="1"/>
</dbReference>
<keyword evidence="3 5" id="KW-1133">Transmembrane helix</keyword>
<comment type="similarity">
    <text evidence="5">Belongs to the binding-protein-dependent transport system permease family.</text>
</comment>
<dbReference type="GO" id="GO:0042884">
    <property type="term" value="P:microcin transport"/>
    <property type="evidence" value="ECO:0007669"/>
    <property type="project" value="TreeGrafter"/>
</dbReference>
<evidence type="ECO:0000256" key="6">
    <source>
        <dbReference type="SAM" id="MobiDB-lite"/>
    </source>
</evidence>
<keyword evidence="5" id="KW-0813">Transport</keyword>
<protein>
    <submittedName>
        <fullName evidence="8">ABC transporter permease</fullName>
    </submittedName>
</protein>
<dbReference type="GO" id="GO:0055085">
    <property type="term" value="P:transmembrane transport"/>
    <property type="evidence" value="ECO:0007669"/>
    <property type="project" value="InterPro"/>
</dbReference>
<sequence length="392" mass="42797">MSSQPIVPGVSDRGPATPSTPAAAQGGDRPVDLLVQPPVGEAADTAVAPATAPAYRSPNQRAWARFKRNRLGYVSLWAFIAMLVFATLAELVSNDRPLVARYAGQWFFPVFSNPPETALGGDFATPTDWKDPFIAAQFDQPGNWRLTTLNPHSAVSTDYFSKEPDPAPPGARNWLGTDSQGRDMLARLLYGFRVSIWFALALTAVGTLLGVLAGALQGYFGGKLDLTLQRVIEVWGAVPELYLLIIFASIFEPSLLLLLILLSLWGWMGLSDYVRAEFLRNRALDYVKAARALGLSNRQIIFRHVLPNSLTPVITFLPFRMSAAILSLTSLDFLGLGVPPTVPSLGELLNQGKANLDAWWIIVPTFALLVVTMLLLTFIGDALRDAFDTRKS</sequence>
<keyword evidence="2 5" id="KW-0812">Transmembrane</keyword>
<dbReference type="Pfam" id="PF12911">
    <property type="entry name" value="OppC_N"/>
    <property type="match status" value="1"/>
</dbReference>
<keyword evidence="4 5" id="KW-0472">Membrane</keyword>
<dbReference type="AlphaFoldDB" id="A0A848F791"/>
<evidence type="ECO:0000259" key="7">
    <source>
        <dbReference type="PROSITE" id="PS50928"/>
    </source>
</evidence>
<evidence type="ECO:0000256" key="5">
    <source>
        <dbReference type="RuleBase" id="RU363032"/>
    </source>
</evidence>
<feature type="transmembrane region" description="Helical" evidence="5">
    <location>
        <begin position="194"/>
        <end position="221"/>
    </location>
</feature>
<dbReference type="RefSeq" id="WP_169158808.1">
    <property type="nucleotide sequence ID" value="NZ_JABBFW010000001.1"/>
</dbReference>
<feature type="region of interest" description="Disordered" evidence="6">
    <location>
        <begin position="1"/>
        <end position="32"/>
    </location>
</feature>
<dbReference type="PROSITE" id="PS50928">
    <property type="entry name" value="ABC_TM1"/>
    <property type="match status" value="1"/>
</dbReference>
<accession>A0A848F791</accession>
<keyword evidence="9" id="KW-1185">Reference proteome</keyword>
<gene>
    <name evidence="8" type="ORF">HHL10_02910</name>
</gene>
<dbReference type="Proteomes" id="UP000574067">
    <property type="component" value="Unassembled WGS sequence"/>
</dbReference>
<reference evidence="8 9" key="1">
    <citation type="submission" date="2020-04" db="EMBL/GenBank/DDBJ databases">
        <title>Azohydromonas sp. isolated from soil.</title>
        <authorList>
            <person name="Dahal R.H."/>
        </authorList>
    </citation>
    <scope>NUCLEOTIDE SEQUENCE [LARGE SCALE GENOMIC DNA]</scope>
    <source>
        <strain evidence="8 9">G-1-1-14</strain>
    </source>
</reference>
<dbReference type="Gene3D" id="1.10.3720.10">
    <property type="entry name" value="MetI-like"/>
    <property type="match status" value="1"/>
</dbReference>
<evidence type="ECO:0000313" key="9">
    <source>
        <dbReference type="Proteomes" id="UP000574067"/>
    </source>
</evidence>
<feature type="transmembrane region" description="Helical" evidence="5">
    <location>
        <begin position="241"/>
        <end position="265"/>
    </location>
</feature>
<dbReference type="CDD" id="cd06261">
    <property type="entry name" value="TM_PBP2"/>
    <property type="match status" value="1"/>
</dbReference>
<dbReference type="InterPro" id="IPR035906">
    <property type="entry name" value="MetI-like_sf"/>
</dbReference>
<feature type="transmembrane region" description="Helical" evidence="5">
    <location>
        <begin position="71"/>
        <end position="92"/>
    </location>
</feature>
<evidence type="ECO:0000256" key="1">
    <source>
        <dbReference type="ARBA" id="ARBA00004651"/>
    </source>
</evidence>
<feature type="transmembrane region" description="Helical" evidence="5">
    <location>
        <begin position="313"/>
        <end position="338"/>
    </location>
</feature>
<organism evidence="8 9">
    <name type="scientific">Azohydromonas caseinilytica</name>
    <dbReference type="NCBI Taxonomy" id="2728836"/>
    <lineage>
        <taxon>Bacteria</taxon>
        <taxon>Pseudomonadati</taxon>
        <taxon>Pseudomonadota</taxon>
        <taxon>Betaproteobacteria</taxon>
        <taxon>Burkholderiales</taxon>
        <taxon>Sphaerotilaceae</taxon>
        <taxon>Azohydromonas</taxon>
    </lineage>
</organism>
<evidence type="ECO:0000256" key="4">
    <source>
        <dbReference type="ARBA" id="ARBA00023136"/>
    </source>
</evidence>
<comment type="caution">
    <text evidence="8">The sequence shown here is derived from an EMBL/GenBank/DDBJ whole genome shotgun (WGS) entry which is preliminary data.</text>
</comment>
<feature type="domain" description="ABC transmembrane type-1" evidence="7">
    <location>
        <begin position="192"/>
        <end position="380"/>
    </location>
</feature>
<dbReference type="SUPFAM" id="SSF161098">
    <property type="entry name" value="MetI-like"/>
    <property type="match status" value="1"/>
</dbReference>
<name>A0A848F791_9BURK</name>
<dbReference type="PANTHER" id="PTHR30325">
    <property type="entry name" value="MEMBRANE COMPONENT OF ABC TRANSPORTER"/>
    <property type="match status" value="1"/>
</dbReference>
<feature type="transmembrane region" description="Helical" evidence="5">
    <location>
        <begin position="358"/>
        <end position="383"/>
    </location>
</feature>
<dbReference type="GO" id="GO:0005886">
    <property type="term" value="C:plasma membrane"/>
    <property type="evidence" value="ECO:0007669"/>
    <property type="project" value="UniProtKB-SubCell"/>
</dbReference>
<dbReference type="InterPro" id="IPR000515">
    <property type="entry name" value="MetI-like"/>
</dbReference>
<dbReference type="Pfam" id="PF00528">
    <property type="entry name" value="BPD_transp_1"/>
    <property type="match status" value="1"/>
</dbReference>
<evidence type="ECO:0000256" key="2">
    <source>
        <dbReference type="ARBA" id="ARBA00022692"/>
    </source>
</evidence>
<comment type="subcellular location">
    <subcellularLocation>
        <location evidence="1 5">Cell membrane</location>
        <topology evidence="1 5">Multi-pass membrane protein</topology>
    </subcellularLocation>
</comment>
<proteinExistence type="inferred from homology"/>
<dbReference type="InterPro" id="IPR025966">
    <property type="entry name" value="OppC_N"/>
</dbReference>
<evidence type="ECO:0000256" key="3">
    <source>
        <dbReference type="ARBA" id="ARBA00022989"/>
    </source>
</evidence>
<evidence type="ECO:0000313" key="8">
    <source>
        <dbReference type="EMBL" id="NML13931.1"/>
    </source>
</evidence>
<dbReference type="EMBL" id="JABBFW010000001">
    <property type="protein sequence ID" value="NML13931.1"/>
    <property type="molecule type" value="Genomic_DNA"/>
</dbReference>